<evidence type="ECO:0000313" key="6">
    <source>
        <dbReference type="Proteomes" id="UP000542720"/>
    </source>
</evidence>
<dbReference type="AlphaFoldDB" id="A0A7W4Q8A5"/>
<keyword evidence="3" id="KW-0732">Signal</keyword>
<dbReference type="RefSeq" id="WP_183087144.1">
    <property type="nucleotide sequence ID" value="NZ_JACJUD010000001.1"/>
</dbReference>
<dbReference type="InterPro" id="IPR028203">
    <property type="entry name" value="PSII_CF48-like_dom"/>
</dbReference>
<dbReference type="PANTHER" id="PTHR47199:SF2">
    <property type="entry name" value="PHOTOSYSTEM II STABILITY_ASSEMBLY FACTOR HCF136, CHLOROPLASTIC"/>
    <property type="match status" value="1"/>
</dbReference>
<dbReference type="GO" id="GO:0009523">
    <property type="term" value="C:photosystem II"/>
    <property type="evidence" value="ECO:0007669"/>
    <property type="project" value="UniProtKB-KW"/>
</dbReference>
<sequence length="369" mass="38283">MNRIRQLGRLLLALTLPLSAPWCLADGAAVDTAAVGSPLSTAAMQVAPSQKSVLIDLARAGERLVAVGERGLVLLSDDNGQSWRQAAVPVSVSLSAVQFVDARNGWAIGHAGVVLATRDGGESWVVQLDGLRAAQIELDTAKAEQAGAMDPDAAEARVQSAERLVADGADKPFLALEFIDAQNGLIVGAYGLALQTRDGGATWQSVVGHIDNHMGMHLYAISRQGALWFLAGEQGYLARSTDDGASFTQLDSPYEGSFFTLQSRADGALLVGGLKGHAFISTDAGASFQPMPVPMPVSFSDAATRADGSVVLANQAGALFVNRGEALQFLGRPLGKPVSSLIEAADGSLIVAGFTGLLRVPQPATAVSE</sequence>
<feature type="chain" id="PRO_5031395483" evidence="3">
    <location>
        <begin position="26"/>
        <end position="369"/>
    </location>
</feature>
<evidence type="ECO:0000256" key="3">
    <source>
        <dbReference type="SAM" id="SignalP"/>
    </source>
</evidence>
<dbReference type="SUPFAM" id="SSF110296">
    <property type="entry name" value="Oligoxyloglucan reducing end-specific cellobiohydrolase"/>
    <property type="match status" value="1"/>
</dbReference>
<feature type="domain" description="Photosynthesis system II assembly factor Ycf48/Hcf136-like" evidence="4">
    <location>
        <begin position="169"/>
        <end position="251"/>
    </location>
</feature>
<feature type="domain" description="Photosynthesis system II assembly factor Ycf48/Hcf136-like" evidence="4">
    <location>
        <begin position="82"/>
        <end position="127"/>
    </location>
</feature>
<dbReference type="InterPro" id="IPR015943">
    <property type="entry name" value="WD40/YVTN_repeat-like_dom_sf"/>
</dbReference>
<evidence type="ECO:0000256" key="2">
    <source>
        <dbReference type="ARBA" id="ARBA00023276"/>
    </source>
</evidence>
<keyword evidence="1" id="KW-0602">Photosynthesis</keyword>
<gene>
    <name evidence="5" type="ORF">H3H51_00945</name>
</gene>
<reference evidence="5 6" key="1">
    <citation type="submission" date="2020-08" db="EMBL/GenBank/DDBJ databases">
        <authorList>
            <person name="Kim C.M."/>
        </authorList>
    </citation>
    <scope>NUCLEOTIDE SEQUENCE [LARGE SCALE GENOMIC DNA]</scope>
    <source>
        <strain evidence="5 6">UL070</strain>
    </source>
</reference>
<dbReference type="EMBL" id="JACJUD010000001">
    <property type="protein sequence ID" value="MBB2493562.1"/>
    <property type="molecule type" value="Genomic_DNA"/>
</dbReference>
<dbReference type="Pfam" id="PF14870">
    <property type="entry name" value="PSII_BNR"/>
    <property type="match status" value="2"/>
</dbReference>
<dbReference type="Proteomes" id="UP000542720">
    <property type="component" value="Unassembled WGS sequence"/>
</dbReference>
<dbReference type="PANTHER" id="PTHR47199">
    <property type="entry name" value="PHOTOSYSTEM II STABILITY/ASSEMBLY FACTOR HCF136, CHLOROPLASTIC"/>
    <property type="match status" value="1"/>
</dbReference>
<evidence type="ECO:0000259" key="4">
    <source>
        <dbReference type="Pfam" id="PF14870"/>
    </source>
</evidence>
<organism evidence="5 6">
    <name type="scientific">Aquipseudomonas ullengensis</name>
    <dbReference type="NCBI Taxonomy" id="2759166"/>
    <lineage>
        <taxon>Bacteria</taxon>
        <taxon>Pseudomonadati</taxon>
        <taxon>Pseudomonadota</taxon>
        <taxon>Gammaproteobacteria</taxon>
        <taxon>Pseudomonadales</taxon>
        <taxon>Pseudomonadaceae</taxon>
        <taxon>Aquipseudomonas</taxon>
    </lineage>
</organism>
<evidence type="ECO:0000256" key="1">
    <source>
        <dbReference type="ARBA" id="ARBA00022531"/>
    </source>
</evidence>
<feature type="signal peptide" evidence="3">
    <location>
        <begin position="1"/>
        <end position="25"/>
    </location>
</feature>
<protein>
    <submittedName>
        <fullName evidence="5">BNR domain-containing protein</fullName>
    </submittedName>
</protein>
<keyword evidence="6" id="KW-1185">Reference proteome</keyword>
<comment type="caution">
    <text evidence="5">The sequence shown here is derived from an EMBL/GenBank/DDBJ whole genome shotgun (WGS) entry which is preliminary data.</text>
</comment>
<dbReference type="GO" id="GO:0015979">
    <property type="term" value="P:photosynthesis"/>
    <property type="evidence" value="ECO:0007669"/>
    <property type="project" value="UniProtKB-KW"/>
</dbReference>
<name>A0A7W4Q8A5_9GAMM</name>
<proteinExistence type="predicted"/>
<evidence type="ECO:0000313" key="5">
    <source>
        <dbReference type="EMBL" id="MBB2493562.1"/>
    </source>
</evidence>
<accession>A0A7W4Q8A5</accession>
<dbReference type="CDD" id="cd15482">
    <property type="entry name" value="Sialidase_non-viral"/>
    <property type="match status" value="1"/>
</dbReference>
<dbReference type="Gene3D" id="2.130.10.10">
    <property type="entry name" value="YVTN repeat-like/Quinoprotein amine dehydrogenase"/>
    <property type="match status" value="2"/>
</dbReference>
<keyword evidence="2" id="KW-0604">Photosystem II</keyword>